<evidence type="ECO:0000256" key="2">
    <source>
        <dbReference type="SAM" id="Phobius"/>
    </source>
</evidence>
<keyword evidence="2" id="KW-0812">Transmembrane</keyword>
<proteinExistence type="predicted"/>
<comment type="caution">
    <text evidence="3">The sequence shown here is derived from an EMBL/GenBank/DDBJ whole genome shotgun (WGS) entry which is preliminary data.</text>
</comment>
<accession>A0A511MQP6</accession>
<sequence length="212" mass="23198">MTATANDDASPVPDRPGSATERARRRQRIMWMVAVLVLFAVGVAAGPAWFQSLRFYRFDWVPVWAPAACWTAAVLLLAVQRVGPRRSPGQLAVAATLGLVLVPVWAVSMFVHGFVAEESKVVAVEVSPDGSHEVVTESHKIYNHPPGCRVVLRERGGLFSRQATVWNEDECPQRVSFTGDTTISLTKPGSGKVETTTFDAEQMQVAKIYGFD</sequence>
<feature type="transmembrane region" description="Helical" evidence="2">
    <location>
        <begin position="91"/>
        <end position="115"/>
    </location>
</feature>
<dbReference type="AlphaFoldDB" id="A0A511MQP6"/>
<gene>
    <name evidence="3" type="ORF">NN4_70460</name>
</gene>
<keyword evidence="2" id="KW-0472">Membrane</keyword>
<evidence type="ECO:0000313" key="3">
    <source>
        <dbReference type="EMBL" id="GEM42527.1"/>
    </source>
</evidence>
<name>A0A511MQP6_9NOCA</name>
<dbReference type="Proteomes" id="UP000321424">
    <property type="component" value="Unassembled WGS sequence"/>
</dbReference>
<protein>
    <submittedName>
        <fullName evidence="3">Uncharacterized protein</fullName>
    </submittedName>
</protein>
<organism evidence="3 4">
    <name type="scientific">Nocardia ninae NBRC 108245</name>
    <dbReference type="NCBI Taxonomy" id="1210091"/>
    <lineage>
        <taxon>Bacteria</taxon>
        <taxon>Bacillati</taxon>
        <taxon>Actinomycetota</taxon>
        <taxon>Actinomycetes</taxon>
        <taxon>Mycobacteriales</taxon>
        <taxon>Nocardiaceae</taxon>
        <taxon>Nocardia</taxon>
    </lineage>
</organism>
<keyword evidence="4" id="KW-1185">Reference proteome</keyword>
<feature type="transmembrane region" description="Helical" evidence="2">
    <location>
        <begin position="29"/>
        <end position="49"/>
    </location>
</feature>
<dbReference type="EMBL" id="BJXA01000071">
    <property type="protein sequence ID" value="GEM42527.1"/>
    <property type="molecule type" value="Genomic_DNA"/>
</dbReference>
<evidence type="ECO:0000256" key="1">
    <source>
        <dbReference type="SAM" id="MobiDB-lite"/>
    </source>
</evidence>
<dbReference type="OrthoDB" id="4559570at2"/>
<keyword evidence="2" id="KW-1133">Transmembrane helix</keyword>
<feature type="transmembrane region" description="Helical" evidence="2">
    <location>
        <begin position="61"/>
        <end position="79"/>
    </location>
</feature>
<evidence type="ECO:0000313" key="4">
    <source>
        <dbReference type="Proteomes" id="UP000321424"/>
    </source>
</evidence>
<reference evidence="3 4" key="1">
    <citation type="submission" date="2019-07" db="EMBL/GenBank/DDBJ databases">
        <title>Whole genome shotgun sequence of Nocardia ninae NBRC 108245.</title>
        <authorList>
            <person name="Hosoyama A."/>
            <person name="Uohara A."/>
            <person name="Ohji S."/>
            <person name="Ichikawa N."/>
        </authorList>
    </citation>
    <scope>NUCLEOTIDE SEQUENCE [LARGE SCALE GENOMIC DNA]</scope>
    <source>
        <strain evidence="3 4">NBRC 108245</strain>
    </source>
</reference>
<feature type="region of interest" description="Disordered" evidence="1">
    <location>
        <begin position="1"/>
        <end position="21"/>
    </location>
</feature>